<name>A0A0B2REV5_GLYSO</name>
<dbReference type="AlphaFoldDB" id="A0A0B2REV5"/>
<gene>
    <name evidence="1" type="ORF">glysoja_025873</name>
</gene>
<organism evidence="1">
    <name type="scientific">Glycine soja</name>
    <name type="common">Wild soybean</name>
    <dbReference type="NCBI Taxonomy" id="3848"/>
    <lineage>
        <taxon>Eukaryota</taxon>
        <taxon>Viridiplantae</taxon>
        <taxon>Streptophyta</taxon>
        <taxon>Embryophyta</taxon>
        <taxon>Tracheophyta</taxon>
        <taxon>Spermatophyta</taxon>
        <taxon>Magnoliopsida</taxon>
        <taxon>eudicotyledons</taxon>
        <taxon>Gunneridae</taxon>
        <taxon>Pentapetalae</taxon>
        <taxon>rosids</taxon>
        <taxon>fabids</taxon>
        <taxon>Fabales</taxon>
        <taxon>Fabaceae</taxon>
        <taxon>Papilionoideae</taxon>
        <taxon>50 kb inversion clade</taxon>
        <taxon>NPAAA clade</taxon>
        <taxon>indigoferoid/millettioid clade</taxon>
        <taxon>Phaseoleae</taxon>
        <taxon>Glycine</taxon>
        <taxon>Glycine subgen. Soja</taxon>
    </lineage>
</organism>
<reference evidence="1" key="1">
    <citation type="submission" date="2014-07" db="EMBL/GenBank/DDBJ databases">
        <title>Identification of a novel salt tolerance gene in wild soybean by whole-genome sequencing.</title>
        <authorList>
            <person name="Lam H.-M."/>
            <person name="Qi X."/>
            <person name="Li M.-W."/>
            <person name="Liu X."/>
            <person name="Xie M."/>
            <person name="Ni M."/>
            <person name="Xu X."/>
        </authorList>
    </citation>
    <scope>NUCLEOTIDE SEQUENCE [LARGE SCALE GENOMIC DNA]</scope>
    <source>
        <tissue evidence="1">Root</tissue>
    </source>
</reference>
<accession>A0A0B2REV5</accession>
<dbReference type="Proteomes" id="UP000053555">
    <property type="component" value="Unassembled WGS sequence"/>
</dbReference>
<protein>
    <recommendedName>
        <fullName evidence="2">Reverse transcriptase zinc-binding domain-containing protein</fullName>
    </recommendedName>
</protein>
<evidence type="ECO:0000313" key="1">
    <source>
        <dbReference type="EMBL" id="KHN30382.1"/>
    </source>
</evidence>
<proteinExistence type="predicted"/>
<dbReference type="EMBL" id="KN651818">
    <property type="protein sequence ID" value="KHN30382.1"/>
    <property type="molecule type" value="Genomic_DNA"/>
</dbReference>
<evidence type="ECO:0008006" key="2">
    <source>
        <dbReference type="Google" id="ProtNLM"/>
    </source>
</evidence>
<sequence length="123" mass="14957">MESAKHLLFECCFSHEHWQRCYVWLGKIKVSHAECKEHYSQHFRILRGAKARRVWGVMCVAVIWLLWNRRNYIIFNEARLDAEKALDSIKYQAWSWCNAYVKDFKLSLYIRHLDLPNCHMQIR</sequence>